<dbReference type="AlphaFoldDB" id="A0A099KSW0"/>
<dbReference type="InterPro" id="IPR032260">
    <property type="entry name" value="DUF5060"/>
</dbReference>
<gene>
    <name evidence="3" type="ORF">GAB14E_2414</name>
</gene>
<dbReference type="RefSeq" id="WP_033082080.1">
    <property type="nucleotide sequence ID" value="NZ_JQEC01000021.1"/>
</dbReference>
<name>A0A099KSW0_COLPS</name>
<evidence type="ECO:0000259" key="2">
    <source>
        <dbReference type="Pfam" id="PF16586"/>
    </source>
</evidence>
<dbReference type="Gene3D" id="2.60.40.10">
    <property type="entry name" value="Immunoglobulins"/>
    <property type="match status" value="1"/>
</dbReference>
<dbReference type="SUPFAM" id="SSF51445">
    <property type="entry name" value="(Trans)glycosidases"/>
    <property type="match status" value="1"/>
</dbReference>
<dbReference type="InterPro" id="IPR017853">
    <property type="entry name" value="GH"/>
</dbReference>
<dbReference type="PATRIC" id="fig|28229.3.peg.2037"/>
<dbReference type="InterPro" id="IPR013783">
    <property type="entry name" value="Ig-like_fold"/>
</dbReference>
<keyword evidence="1" id="KW-0732">Signal</keyword>
<feature type="chain" id="PRO_5001949079" description="DUF5060 domain-containing protein" evidence="1">
    <location>
        <begin position="19"/>
        <end position="598"/>
    </location>
</feature>
<sequence length="598" mass="68169">MTLIKILSLVLASVFIFACDDNQNKTVPSTGGEVLAVPVIHDKLPNIEQINRNVSQLANYEKLELSIALSAQYDNPYDQREVSLEVLFTAPDGQEMLVAGFWDAASSWLVRFTPSQIGKWQYKATVTDVIGESEPLTNEFTVSESTNSGWLQQGSQVNANYSDHYFVYHDESPFYGLGHGDVFAIFNTAADVEQLFTRMETAKENYFVWWPQFYFSFTESRYDDYDLSSLLLIDEVLTRTENAGLLMVFTLWDHSQLRDGFHPWSDGRWRKNGFRLLVSASEFFNDDEAWQWQQNWYRYTIARWGYSPAIAMWQTVSEIDGTNAFDNSEQWHKQVNDYFVANDPYRHPTTASKSGDISWFNGHQVMDVPQVHIYSDLLSDSSTTAAGDKQPLVIDTAKVIAQYNQDMWKNHNKPSWIGEFGVQNNLNNSDVNYYPELFHHAIWSALASGSAMTPAEWNDFDSWGSMTRKMRQHMAALATFVADMPLAEWQVEPLVVEPSSDDVRAWAMAGPSAGFVWLQDDSLARLSIDEIRDQSQARDNISVTIRGLTPGYYQVSPYDTWQGTFMDTIELDCVSTGLNCTVTLPSFTHDIAFKFILL</sequence>
<dbReference type="Proteomes" id="UP000029868">
    <property type="component" value="Unassembled WGS sequence"/>
</dbReference>
<evidence type="ECO:0000256" key="1">
    <source>
        <dbReference type="SAM" id="SignalP"/>
    </source>
</evidence>
<proteinExistence type="predicted"/>
<accession>A0A099KSW0</accession>
<evidence type="ECO:0000313" key="4">
    <source>
        <dbReference type="Proteomes" id="UP000029868"/>
    </source>
</evidence>
<comment type="caution">
    <text evidence="3">The sequence shown here is derived from an EMBL/GenBank/DDBJ whole genome shotgun (WGS) entry which is preliminary data.</text>
</comment>
<dbReference type="EMBL" id="JQEC01000021">
    <property type="protein sequence ID" value="KGJ93859.1"/>
    <property type="molecule type" value="Genomic_DNA"/>
</dbReference>
<organism evidence="3 4">
    <name type="scientific">Colwellia psychrerythraea</name>
    <name type="common">Vibrio psychroerythus</name>
    <dbReference type="NCBI Taxonomy" id="28229"/>
    <lineage>
        <taxon>Bacteria</taxon>
        <taxon>Pseudomonadati</taxon>
        <taxon>Pseudomonadota</taxon>
        <taxon>Gammaproteobacteria</taxon>
        <taxon>Alteromonadales</taxon>
        <taxon>Colwelliaceae</taxon>
        <taxon>Colwellia</taxon>
    </lineage>
</organism>
<dbReference type="Gene3D" id="3.20.20.80">
    <property type="entry name" value="Glycosidases"/>
    <property type="match status" value="1"/>
</dbReference>
<dbReference type="PROSITE" id="PS51257">
    <property type="entry name" value="PROKAR_LIPOPROTEIN"/>
    <property type="match status" value="1"/>
</dbReference>
<dbReference type="OrthoDB" id="9801493at2"/>
<dbReference type="Pfam" id="PF16586">
    <property type="entry name" value="DUF5060"/>
    <property type="match status" value="1"/>
</dbReference>
<feature type="signal peptide" evidence="1">
    <location>
        <begin position="1"/>
        <end position="18"/>
    </location>
</feature>
<reference evidence="3 4" key="1">
    <citation type="submission" date="2014-08" db="EMBL/GenBank/DDBJ databases">
        <title>Genomic and Phenotypic Diversity of Colwellia psychrerythraea strains from Disparate Marine Basins.</title>
        <authorList>
            <person name="Techtmann S.M."/>
            <person name="Stelling S.C."/>
            <person name="Utturkar S.M."/>
            <person name="Alshibli N."/>
            <person name="Harris A."/>
            <person name="Brown S.D."/>
            <person name="Hazen T.C."/>
        </authorList>
    </citation>
    <scope>NUCLEOTIDE SEQUENCE [LARGE SCALE GENOMIC DNA]</scope>
    <source>
        <strain evidence="3 4">GAB14E</strain>
    </source>
</reference>
<evidence type="ECO:0000313" key="3">
    <source>
        <dbReference type="EMBL" id="KGJ93859.1"/>
    </source>
</evidence>
<protein>
    <recommendedName>
        <fullName evidence="2">DUF5060 domain-containing protein</fullName>
    </recommendedName>
</protein>
<feature type="domain" description="DUF5060" evidence="2">
    <location>
        <begin position="57"/>
        <end position="125"/>
    </location>
</feature>